<proteinExistence type="predicted"/>
<dbReference type="Proteomes" id="UP000326396">
    <property type="component" value="Linkage Group LG9"/>
</dbReference>
<evidence type="ECO:0000313" key="2">
    <source>
        <dbReference type="Proteomes" id="UP000326396"/>
    </source>
</evidence>
<evidence type="ECO:0000313" key="1">
    <source>
        <dbReference type="EMBL" id="KAD2393518.1"/>
    </source>
</evidence>
<name>A0A5N6LQ60_9ASTR</name>
<sequence length="129" mass="13935">MGCCGDMGTRPPDMVVVADGHGMVVVGRMWWLGDLKTLAFEEEGYDLTILPLMCALASNLSGCHWRAMSSAFDRISSAMCTDRGGRRSSRLEGGGTMEHSSGGWGTDGVVGLRMEMFGIQRVIDKMVVL</sequence>
<accession>A0A5N6LQ60</accession>
<keyword evidence="2" id="KW-1185">Reference proteome</keyword>
<protein>
    <submittedName>
        <fullName evidence="1">Uncharacterized protein</fullName>
    </submittedName>
</protein>
<gene>
    <name evidence="1" type="ORF">E3N88_40495</name>
</gene>
<reference evidence="1 2" key="1">
    <citation type="submission" date="2019-05" db="EMBL/GenBank/DDBJ databases">
        <title>Mikania micrantha, genome provides insights into the molecular mechanism of rapid growth.</title>
        <authorList>
            <person name="Liu B."/>
        </authorList>
    </citation>
    <scope>NUCLEOTIDE SEQUENCE [LARGE SCALE GENOMIC DNA]</scope>
    <source>
        <strain evidence="1">NLD-2019</strain>
        <tissue evidence="1">Leaf</tissue>
    </source>
</reference>
<dbReference type="EMBL" id="SZYD01000019">
    <property type="protein sequence ID" value="KAD2393518.1"/>
    <property type="molecule type" value="Genomic_DNA"/>
</dbReference>
<organism evidence="1 2">
    <name type="scientific">Mikania micrantha</name>
    <name type="common">bitter vine</name>
    <dbReference type="NCBI Taxonomy" id="192012"/>
    <lineage>
        <taxon>Eukaryota</taxon>
        <taxon>Viridiplantae</taxon>
        <taxon>Streptophyta</taxon>
        <taxon>Embryophyta</taxon>
        <taxon>Tracheophyta</taxon>
        <taxon>Spermatophyta</taxon>
        <taxon>Magnoliopsida</taxon>
        <taxon>eudicotyledons</taxon>
        <taxon>Gunneridae</taxon>
        <taxon>Pentapetalae</taxon>
        <taxon>asterids</taxon>
        <taxon>campanulids</taxon>
        <taxon>Asterales</taxon>
        <taxon>Asteraceae</taxon>
        <taxon>Asteroideae</taxon>
        <taxon>Heliantheae alliance</taxon>
        <taxon>Eupatorieae</taxon>
        <taxon>Mikania</taxon>
    </lineage>
</organism>
<comment type="caution">
    <text evidence="1">The sequence shown here is derived from an EMBL/GenBank/DDBJ whole genome shotgun (WGS) entry which is preliminary data.</text>
</comment>
<dbReference type="AlphaFoldDB" id="A0A5N6LQ60"/>